<feature type="signal peptide" evidence="1">
    <location>
        <begin position="1"/>
        <end position="24"/>
    </location>
</feature>
<proteinExistence type="predicted"/>
<dbReference type="RefSeq" id="WP_129332307.1">
    <property type="nucleotide sequence ID" value="NZ_SDVB01000238.1"/>
</dbReference>
<dbReference type="AlphaFoldDB" id="A0A4Q2T0I1"/>
<dbReference type="OrthoDB" id="8238109at2"/>
<feature type="chain" id="PRO_5020251801" description="Lipoprotein" evidence="1">
    <location>
        <begin position="25"/>
        <end position="170"/>
    </location>
</feature>
<keyword evidence="1" id="KW-0732">Signal</keyword>
<keyword evidence="3" id="KW-1185">Reference proteome</keyword>
<evidence type="ECO:0000313" key="3">
    <source>
        <dbReference type="Proteomes" id="UP000291088"/>
    </source>
</evidence>
<dbReference type="Proteomes" id="UP000291088">
    <property type="component" value="Unassembled WGS sequence"/>
</dbReference>
<sequence length="170" mass="18514">MKIRLAALALAAATLAGCTTTEEANTVIQSRWIGQPAELFFSRYGPPVSEFRTGTGNTIYTWRGGEKTQYIPAQYSTPAEQPVYGKTVTKTTSREKEPGVTVTKTTTSSMGVYVPQQPQMISPARVEELFCEVQITVDATDRIRAIRASNDTTGEGLSLSRCAEVLDAQK</sequence>
<accession>A0A4Q2T0I1</accession>
<organism evidence="2 3">
    <name type="scientific">Ciceribacter ferrooxidans</name>
    <dbReference type="NCBI Taxonomy" id="2509717"/>
    <lineage>
        <taxon>Bacteria</taxon>
        <taxon>Pseudomonadati</taxon>
        <taxon>Pseudomonadota</taxon>
        <taxon>Alphaproteobacteria</taxon>
        <taxon>Hyphomicrobiales</taxon>
        <taxon>Rhizobiaceae</taxon>
        <taxon>Ciceribacter</taxon>
    </lineage>
</organism>
<evidence type="ECO:0008006" key="4">
    <source>
        <dbReference type="Google" id="ProtNLM"/>
    </source>
</evidence>
<name>A0A4Q2T0I1_9HYPH</name>
<evidence type="ECO:0000313" key="2">
    <source>
        <dbReference type="EMBL" id="RYC11872.1"/>
    </source>
</evidence>
<gene>
    <name evidence="2" type="ORF">EUU22_12440</name>
</gene>
<dbReference type="PROSITE" id="PS51257">
    <property type="entry name" value="PROKAR_LIPOPROTEIN"/>
    <property type="match status" value="1"/>
</dbReference>
<comment type="caution">
    <text evidence="2">The sequence shown here is derived from an EMBL/GenBank/DDBJ whole genome shotgun (WGS) entry which is preliminary data.</text>
</comment>
<evidence type="ECO:0000256" key="1">
    <source>
        <dbReference type="SAM" id="SignalP"/>
    </source>
</evidence>
<dbReference type="EMBL" id="SDVB01000238">
    <property type="protein sequence ID" value="RYC11872.1"/>
    <property type="molecule type" value="Genomic_DNA"/>
</dbReference>
<reference evidence="2 3" key="1">
    <citation type="submission" date="2019-01" db="EMBL/GenBank/DDBJ databases">
        <authorList>
            <person name="Deng T."/>
        </authorList>
    </citation>
    <scope>NUCLEOTIDE SEQUENCE [LARGE SCALE GENOMIC DNA]</scope>
    <source>
        <strain evidence="2 3">F8825</strain>
    </source>
</reference>
<protein>
    <recommendedName>
        <fullName evidence="4">Lipoprotein</fullName>
    </recommendedName>
</protein>